<protein>
    <recommendedName>
        <fullName evidence="4">GAP family protein</fullName>
    </recommendedName>
</protein>
<comment type="caution">
    <text evidence="2">The sequence shown here is derived from an EMBL/GenBank/DDBJ whole genome shotgun (WGS) entry which is preliminary data.</text>
</comment>
<keyword evidence="3" id="KW-1185">Reference proteome</keyword>
<accession>A0A6H9WLZ5</accession>
<dbReference type="RefSeq" id="WP_158029916.1">
    <property type="nucleotide sequence ID" value="NZ_BMHG01000002.1"/>
</dbReference>
<keyword evidence="1" id="KW-0472">Membrane</keyword>
<feature type="transmembrane region" description="Helical" evidence="1">
    <location>
        <begin position="254"/>
        <end position="276"/>
    </location>
</feature>
<evidence type="ECO:0008006" key="4">
    <source>
        <dbReference type="Google" id="ProtNLM"/>
    </source>
</evidence>
<dbReference type="AlphaFoldDB" id="A0A6H9WLZ5"/>
<sequence>MFTDLLSSGAPLIAIIAVLALVDSTSFGTLAIPIWLLLTPGRVRVGRMLVYLATLGLFYFAIGALLLFGAASIADIAAGVLESPFGRTLLLAIGGLLIWWSFARDTKAAKARRAGRGEGRISRWRRIAMGDDARETSPWAASGAADAGGGAARLRTETETGARPGASGSLAALMGLALMAGVAEIATLLPYLAAIGLLSQSGLAAPLPLLGVAGYCTVMLLPALVLLVARVVAGGRVEAPLRRFEAWLSKNADSTFSWLIGIIGVVIVLNTAPTVLGPLGL</sequence>
<feature type="transmembrane region" description="Helical" evidence="1">
    <location>
        <begin position="212"/>
        <end position="233"/>
    </location>
</feature>
<reference evidence="2 3" key="1">
    <citation type="submission" date="2019-09" db="EMBL/GenBank/DDBJ databases">
        <title>Phylogeny of genus Pseudoclavibacter and closely related genus.</title>
        <authorList>
            <person name="Li Y."/>
        </authorList>
    </citation>
    <scope>NUCLEOTIDE SEQUENCE [LARGE SCALE GENOMIC DNA]</scope>
    <source>
        <strain evidence="2 3">EGI 60007</strain>
    </source>
</reference>
<keyword evidence="1" id="KW-1133">Transmembrane helix</keyword>
<evidence type="ECO:0000313" key="2">
    <source>
        <dbReference type="EMBL" id="KAB1646750.1"/>
    </source>
</evidence>
<feature type="transmembrane region" description="Helical" evidence="1">
    <location>
        <begin position="49"/>
        <end position="73"/>
    </location>
</feature>
<dbReference type="InterPro" id="IPR021315">
    <property type="entry name" value="Gap/Sap"/>
</dbReference>
<gene>
    <name evidence="2" type="ORF">F8O04_13475</name>
</gene>
<dbReference type="Pfam" id="PF11139">
    <property type="entry name" value="SfLAP"/>
    <property type="match status" value="1"/>
</dbReference>
<organism evidence="2 3">
    <name type="scientific">Pseudoclavibacter endophyticus</name>
    <dbReference type="NCBI Taxonomy" id="1778590"/>
    <lineage>
        <taxon>Bacteria</taxon>
        <taxon>Bacillati</taxon>
        <taxon>Actinomycetota</taxon>
        <taxon>Actinomycetes</taxon>
        <taxon>Micrococcales</taxon>
        <taxon>Microbacteriaceae</taxon>
        <taxon>Pseudoclavibacter</taxon>
    </lineage>
</organism>
<feature type="transmembrane region" description="Helical" evidence="1">
    <location>
        <begin position="12"/>
        <end position="37"/>
    </location>
</feature>
<proteinExistence type="predicted"/>
<evidence type="ECO:0000313" key="3">
    <source>
        <dbReference type="Proteomes" id="UP000431744"/>
    </source>
</evidence>
<feature type="transmembrane region" description="Helical" evidence="1">
    <location>
        <begin position="170"/>
        <end position="192"/>
    </location>
</feature>
<name>A0A6H9WLZ5_9MICO</name>
<keyword evidence="1" id="KW-0812">Transmembrane</keyword>
<dbReference type="Proteomes" id="UP000431744">
    <property type="component" value="Unassembled WGS sequence"/>
</dbReference>
<dbReference type="OrthoDB" id="7062264at2"/>
<dbReference type="EMBL" id="WBJY01000004">
    <property type="protein sequence ID" value="KAB1646750.1"/>
    <property type="molecule type" value="Genomic_DNA"/>
</dbReference>
<feature type="transmembrane region" description="Helical" evidence="1">
    <location>
        <begin position="85"/>
        <end position="103"/>
    </location>
</feature>
<evidence type="ECO:0000256" key="1">
    <source>
        <dbReference type="SAM" id="Phobius"/>
    </source>
</evidence>